<dbReference type="AlphaFoldDB" id="A0A0G4EWZ8"/>
<dbReference type="PROSITE" id="PS50020">
    <property type="entry name" value="WW_DOMAIN_2"/>
    <property type="match status" value="1"/>
</dbReference>
<evidence type="ECO:0000256" key="3">
    <source>
        <dbReference type="SAM" id="SignalP"/>
    </source>
</evidence>
<dbReference type="SMART" id="SM00456">
    <property type="entry name" value="WW"/>
    <property type="match status" value="2"/>
</dbReference>
<dbReference type="VEuPathDB" id="CryptoDB:Vbra_13804"/>
<organism evidence="5 6">
    <name type="scientific">Vitrella brassicaformis (strain CCMP3155)</name>
    <dbReference type="NCBI Taxonomy" id="1169540"/>
    <lineage>
        <taxon>Eukaryota</taxon>
        <taxon>Sar</taxon>
        <taxon>Alveolata</taxon>
        <taxon>Colpodellida</taxon>
        <taxon>Vitrellaceae</taxon>
        <taxon>Vitrella</taxon>
    </lineage>
</organism>
<feature type="region of interest" description="Disordered" evidence="1">
    <location>
        <begin position="556"/>
        <end position="596"/>
    </location>
</feature>
<accession>A0A0G4EWZ8</accession>
<feature type="compositionally biased region" description="Low complexity" evidence="1">
    <location>
        <begin position="561"/>
        <end position="574"/>
    </location>
</feature>
<evidence type="ECO:0000256" key="2">
    <source>
        <dbReference type="SAM" id="Phobius"/>
    </source>
</evidence>
<dbReference type="PROSITE" id="PS51257">
    <property type="entry name" value="PROKAR_LIPOPROTEIN"/>
    <property type="match status" value="1"/>
</dbReference>
<dbReference type="CDD" id="cd00201">
    <property type="entry name" value="WW"/>
    <property type="match status" value="1"/>
</dbReference>
<keyword evidence="6" id="KW-1185">Reference proteome</keyword>
<gene>
    <name evidence="5" type="ORF">Vbra_13804</name>
</gene>
<dbReference type="GO" id="GO:0008081">
    <property type="term" value="F:phosphoric diester hydrolase activity"/>
    <property type="evidence" value="ECO:0007669"/>
    <property type="project" value="InterPro"/>
</dbReference>
<dbReference type="InterPro" id="IPR001202">
    <property type="entry name" value="WW_dom"/>
</dbReference>
<protein>
    <recommendedName>
        <fullName evidence="4">WW domain-containing protein</fullName>
    </recommendedName>
</protein>
<dbReference type="InParanoid" id="A0A0G4EWZ8"/>
<feature type="chain" id="PRO_5005187754" description="WW domain-containing protein" evidence="3">
    <location>
        <begin position="27"/>
        <end position="596"/>
    </location>
</feature>
<keyword evidence="2" id="KW-1133">Transmembrane helix</keyword>
<dbReference type="Gene3D" id="2.20.70.10">
    <property type="match status" value="1"/>
</dbReference>
<dbReference type="SUPFAM" id="SSF51695">
    <property type="entry name" value="PLC-like phosphodiesterases"/>
    <property type="match status" value="1"/>
</dbReference>
<evidence type="ECO:0000259" key="4">
    <source>
        <dbReference type="PROSITE" id="PS50020"/>
    </source>
</evidence>
<dbReference type="InterPro" id="IPR017946">
    <property type="entry name" value="PLC-like_Pdiesterase_TIM-brl"/>
</dbReference>
<keyword evidence="2" id="KW-0812">Transmembrane</keyword>
<feature type="region of interest" description="Disordered" evidence="1">
    <location>
        <begin position="450"/>
        <end position="470"/>
    </location>
</feature>
<feature type="domain" description="WW" evidence="4">
    <location>
        <begin position="509"/>
        <end position="537"/>
    </location>
</feature>
<evidence type="ECO:0000313" key="5">
    <source>
        <dbReference type="EMBL" id="CEM03303.1"/>
    </source>
</evidence>
<dbReference type="GO" id="GO:0006629">
    <property type="term" value="P:lipid metabolic process"/>
    <property type="evidence" value="ECO:0007669"/>
    <property type="project" value="InterPro"/>
</dbReference>
<dbReference type="Proteomes" id="UP000041254">
    <property type="component" value="Unassembled WGS sequence"/>
</dbReference>
<reference evidence="5 6" key="1">
    <citation type="submission" date="2014-11" db="EMBL/GenBank/DDBJ databases">
        <authorList>
            <person name="Zhu J."/>
            <person name="Qi W."/>
            <person name="Song R."/>
        </authorList>
    </citation>
    <scope>NUCLEOTIDE SEQUENCE [LARGE SCALE GENOMIC DNA]</scope>
</reference>
<dbReference type="PhylomeDB" id="A0A0G4EWZ8"/>
<keyword evidence="2" id="KW-0472">Membrane</keyword>
<dbReference type="EMBL" id="CDMY01000337">
    <property type="protein sequence ID" value="CEM03303.1"/>
    <property type="molecule type" value="Genomic_DNA"/>
</dbReference>
<evidence type="ECO:0000313" key="6">
    <source>
        <dbReference type="Proteomes" id="UP000041254"/>
    </source>
</evidence>
<evidence type="ECO:0000256" key="1">
    <source>
        <dbReference type="SAM" id="MobiDB-lite"/>
    </source>
</evidence>
<sequence length="596" mass="66827">MRLLSFRGAPPLPLALFLSLACVSDAHRHRKDASDKRPALSFVQLEAGEQLQQSSGGGGSYWCDSVFGYFVGGRCPRVNFLEPCEESDHHQSGRKCRTDIGKLDCKKHSGDSMWVSDESPLSFAFADKKICSAPEPEEIRPLAGCNHYTSLCEFKIRYITFPGTHNSGAGVDMKDWNGKAVEDCTFRFQPHDVMAQLKRGIRSVTKTVESFLDEYKNDVVVVDFRAFQKKTVFTAFDPKGAGDVAHIDVDVETEFMTFIVDYFRDKMDRLNDKPTFRPICSVASRTGDSYREKATVVDLEPALNATCHKLFPLARAAWHRFEGFLSPCNAGKAASTSFCGFSRDKVWSRAMLDCNYRRANLKRWLNFILVDDWVEMVPNVVSVSDSINAPGQSMALTEEWADFWRSVFIFICCFTALMLAALVGYLVYARTRKAPPPVPVKQLKLKEEVARPNPAQEEPPPADQSSLGFMGRDSKGLPEGWVKYTDAESGNDYLYNAQKGLSIWADEIWEKYNDPESGADYFYNVVTQESIWEEELDEEEKTMITAMMNSEWTGGEWKGSAAQQQAAAAAAAAAEGQQPGGQSEDERARHWSIWAP</sequence>
<name>A0A0G4EWZ8_VITBC</name>
<feature type="transmembrane region" description="Helical" evidence="2">
    <location>
        <begin position="403"/>
        <end position="428"/>
    </location>
</feature>
<feature type="signal peptide" evidence="3">
    <location>
        <begin position="1"/>
        <end position="26"/>
    </location>
</feature>
<keyword evidence="3" id="KW-0732">Signal</keyword>
<proteinExistence type="predicted"/>